<evidence type="ECO:0000313" key="2">
    <source>
        <dbReference type="EMBL" id="OHA91061.1"/>
    </source>
</evidence>
<feature type="transmembrane region" description="Helical" evidence="1">
    <location>
        <begin position="12"/>
        <end position="31"/>
    </location>
</feature>
<feature type="transmembrane region" description="Helical" evidence="1">
    <location>
        <begin position="192"/>
        <end position="209"/>
    </location>
</feature>
<evidence type="ECO:0008006" key="4">
    <source>
        <dbReference type="Google" id="ProtNLM"/>
    </source>
</evidence>
<accession>A0A1G2T3A5</accession>
<name>A0A1G2T3A5_9BACT</name>
<feature type="transmembrane region" description="Helical" evidence="1">
    <location>
        <begin position="455"/>
        <end position="472"/>
    </location>
</feature>
<feature type="transmembrane region" description="Helical" evidence="1">
    <location>
        <begin position="318"/>
        <end position="339"/>
    </location>
</feature>
<organism evidence="2 3">
    <name type="scientific">Candidatus Zambryskibacteria bacterium RIFCSPHIGHO2_01_FULL_46_30</name>
    <dbReference type="NCBI Taxonomy" id="1802739"/>
    <lineage>
        <taxon>Bacteria</taxon>
        <taxon>Candidatus Zambryskiibacteriota</taxon>
    </lineage>
</organism>
<evidence type="ECO:0000313" key="3">
    <source>
        <dbReference type="Proteomes" id="UP000177746"/>
    </source>
</evidence>
<keyword evidence="1" id="KW-0812">Transmembrane</keyword>
<dbReference type="Proteomes" id="UP000177746">
    <property type="component" value="Unassembled WGS sequence"/>
</dbReference>
<feature type="transmembrane region" description="Helical" evidence="1">
    <location>
        <begin position="287"/>
        <end position="306"/>
    </location>
</feature>
<comment type="caution">
    <text evidence="2">The sequence shown here is derived from an EMBL/GenBank/DDBJ whole genome shotgun (WGS) entry which is preliminary data.</text>
</comment>
<dbReference type="EMBL" id="MHVI01000021">
    <property type="protein sequence ID" value="OHA91061.1"/>
    <property type="molecule type" value="Genomic_DNA"/>
</dbReference>
<feature type="transmembrane region" description="Helical" evidence="1">
    <location>
        <begin position="351"/>
        <end position="373"/>
    </location>
</feature>
<evidence type="ECO:0000256" key="1">
    <source>
        <dbReference type="SAM" id="Phobius"/>
    </source>
</evidence>
<feature type="transmembrane region" description="Helical" evidence="1">
    <location>
        <begin position="66"/>
        <end position="86"/>
    </location>
</feature>
<keyword evidence="1" id="KW-0472">Membrane</keyword>
<protein>
    <recommendedName>
        <fullName evidence="4">Membrane protein 6-pyruvoyl-tetrahydropterin synthase-related domain-containing protein</fullName>
    </recommendedName>
</protein>
<feature type="transmembrane region" description="Helical" evidence="1">
    <location>
        <begin position="484"/>
        <end position="504"/>
    </location>
</feature>
<feature type="transmembrane region" description="Helical" evidence="1">
    <location>
        <begin position="138"/>
        <end position="164"/>
    </location>
</feature>
<feature type="transmembrane region" description="Helical" evidence="1">
    <location>
        <begin position="98"/>
        <end position="118"/>
    </location>
</feature>
<dbReference type="AlphaFoldDB" id="A0A1G2T3A5"/>
<reference evidence="2 3" key="1">
    <citation type="journal article" date="2016" name="Nat. Commun.">
        <title>Thousands of microbial genomes shed light on interconnected biogeochemical processes in an aquifer system.</title>
        <authorList>
            <person name="Anantharaman K."/>
            <person name="Brown C.T."/>
            <person name="Hug L.A."/>
            <person name="Sharon I."/>
            <person name="Castelle C.J."/>
            <person name="Probst A.J."/>
            <person name="Thomas B.C."/>
            <person name="Singh A."/>
            <person name="Wilkins M.J."/>
            <person name="Karaoz U."/>
            <person name="Brodie E.L."/>
            <person name="Williams K.H."/>
            <person name="Hubbard S.S."/>
            <person name="Banfield J.F."/>
        </authorList>
    </citation>
    <scope>NUCLEOTIDE SEQUENCE [LARGE SCALE GENOMIC DNA]</scope>
</reference>
<feature type="transmembrane region" description="Helical" evidence="1">
    <location>
        <begin position="216"/>
        <end position="236"/>
    </location>
</feature>
<feature type="transmembrane region" description="Helical" evidence="1">
    <location>
        <begin position="171"/>
        <end position="186"/>
    </location>
</feature>
<sequence>MGQKEPSEKRAFLVSLIWILGIALGLLWPIFFGDQAIVQEFTFRHQYGPLAFIEEMSRAGTPSLWLPYYLSGYPFYLSAFAYFWPLTKIVEFFGFMNAFNILLFLSYFLGGVGVLRLTRSLGISTIGSRISAAAYMLFQLNIGLLILPFTLTLPVVPFFFLAILKLRERRYRYLLLGALSIAFGWQSGFGEYVLYTIIAGGCFALWLDIGGRSLRTASLTVGMVLLGTLLALPRLIPIANMLEISVRAGGAQGATEFFRLSDVVHLLFPYFSLPFANMIPYYHSNPFTIYVGTVSIILGILFFAYLRPIIRKDFRALYFGLLFLFGFLMMFSFTGLFFFTRAVTFSLFGGVWKLLFLAFFALAVLVGYGFDYLESRDGDQKLKRVVYGYAASVLLVSLVILAAKIVILFFENSMLERLMDLIQPRLESGAAPAKLERIARNFWDQAVYNVSFKNYHFVVAYLLLILPVFPLFQYLKKKMNLEQLGAWLLGILALGGIFLWQGYYPLVPKSLITSEPLTSQYVKTADASKNFRVFRFWPGLRWYQERGLSPDNYTAQISLEKELLFPNINIVYGIPIVDGDDNFMSSRQSRLSAEIGSIRAPQNEDKKWILEESTSLKERLARFTSAENRSLLSVFGVKYIVTSLPFPPPFEKVFEASLAGTAIPIYIYKNEDAKTSAYFAKKVAFVTTDNDSLAWEALLAQKDFGETTVIECTDPRCYGQPTKVSNSSITILESRPGYLRLHIKMDTAQWLVHSESNLPTWEAILRSATTSQSLPIFTANYIHQAVPVPVGTYEVVFSYPRLNRQFSYAVSSLLEKLFRLDDRSLFMYSGAY</sequence>
<feature type="transmembrane region" description="Helical" evidence="1">
    <location>
        <begin position="385"/>
        <end position="410"/>
    </location>
</feature>
<keyword evidence="1" id="KW-1133">Transmembrane helix</keyword>
<proteinExistence type="predicted"/>
<gene>
    <name evidence="2" type="ORF">A2665_01040</name>
</gene>